<evidence type="ECO:0000313" key="3">
    <source>
        <dbReference type="Proteomes" id="UP000479226"/>
    </source>
</evidence>
<reference evidence="2 3" key="1">
    <citation type="submission" date="2020-02" db="EMBL/GenBank/DDBJ databases">
        <title>Genome sequence of the type strain DSM 27180 of Arthrobacter silviterrae.</title>
        <authorList>
            <person name="Gao J."/>
            <person name="Sun J."/>
        </authorList>
    </citation>
    <scope>NUCLEOTIDE SEQUENCE [LARGE SCALE GENOMIC DNA]</scope>
    <source>
        <strain evidence="2 3">DSM 27180</strain>
    </source>
</reference>
<dbReference type="RefSeq" id="WP_165183187.1">
    <property type="nucleotide sequence ID" value="NZ_JAAKZI010000034.1"/>
</dbReference>
<feature type="domain" description="VOC" evidence="1">
    <location>
        <begin position="10"/>
        <end position="126"/>
    </location>
</feature>
<gene>
    <name evidence="2" type="ORF">G6N77_16085</name>
</gene>
<keyword evidence="3" id="KW-1185">Reference proteome</keyword>
<accession>A0ABX0DL56</accession>
<dbReference type="Gene3D" id="3.10.180.10">
    <property type="entry name" value="2,3-Dihydroxybiphenyl 1,2-Dioxygenase, domain 1"/>
    <property type="match status" value="2"/>
</dbReference>
<dbReference type="Pfam" id="PF00903">
    <property type="entry name" value="Glyoxalase"/>
    <property type="match status" value="2"/>
</dbReference>
<dbReference type="PANTHER" id="PTHR33993:SF14">
    <property type="entry name" value="GB|AAF24581.1"/>
    <property type="match status" value="1"/>
</dbReference>
<organism evidence="2 3">
    <name type="scientific">Arthrobacter silviterrae</name>
    <dbReference type="NCBI Taxonomy" id="2026658"/>
    <lineage>
        <taxon>Bacteria</taxon>
        <taxon>Bacillati</taxon>
        <taxon>Actinomycetota</taxon>
        <taxon>Actinomycetes</taxon>
        <taxon>Micrococcales</taxon>
        <taxon>Micrococcaceae</taxon>
        <taxon>Arthrobacter</taxon>
    </lineage>
</organism>
<feature type="domain" description="VOC" evidence="1">
    <location>
        <begin position="140"/>
        <end position="256"/>
    </location>
</feature>
<dbReference type="InterPro" id="IPR029068">
    <property type="entry name" value="Glyas_Bleomycin-R_OHBP_Dase"/>
</dbReference>
<dbReference type="EMBL" id="JAAKZI010000034">
    <property type="protein sequence ID" value="NGN84962.1"/>
    <property type="molecule type" value="Genomic_DNA"/>
</dbReference>
<dbReference type="SUPFAM" id="SSF54593">
    <property type="entry name" value="Glyoxalase/Bleomycin resistance protein/Dihydroxybiphenyl dioxygenase"/>
    <property type="match status" value="2"/>
</dbReference>
<dbReference type="PROSITE" id="PS51819">
    <property type="entry name" value="VOC"/>
    <property type="match status" value="2"/>
</dbReference>
<comment type="caution">
    <text evidence="2">The sequence shown here is derived from an EMBL/GenBank/DDBJ whole genome shotgun (WGS) entry which is preliminary data.</text>
</comment>
<sequence length="259" mass="27641">MSTAEIPAGAPCWVDLMTSDPAKAKEFYTALFGWTYETGDVEKYGGYTMAFKDGKSVAGLMQSSQDDGGYPDMWSTYLRVDDIDATVAAATAGGGVTYMPPMDVPEQGKMAMLGDPSGASVGVWEFGGHTGFQAHAVSGAANWHELWTKDYPAALKFYQDVFGWKTFVMSDTAEFKYSTLGEGHDALAGVLDATNDLPEQVPSTWQVYFQVDDTDAAVATALSLGATVIQPAEDTPFGRLAGLTDPTGAMFKIMQPPAS</sequence>
<dbReference type="InterPro" id="IPR037523">
    <property type="entry name" value="VOC_core"/>
</dbReference>
<proteinExistence type="predicted"/>
<dbReference type="Proteomes" id="UP000479226">
    <property type="component" value="Unassembled WGS sequence"/>
</dbReference>
<name>A0ABX0DL56_9MICC</name>
<evidence type="ECO:0000259" key="1">
    <source>
        <dbReference type="PROSITE" id="PS51819"/>
    </source>
</evidence>
<protein>
    <submittedName>
        <fullName evidence="2">VOC family protein</fullName>
    </submittedName>
</protein>
<dbReference type="PANTHER" id="PTHR33993">
    <property type="entry name" value="GLYOXALASE-RELATED"/>
    <property type="match status" value="1"/>
</dbReference>
<dbReference type="InterPro" id="IPR004360">
    <property type="entry name" value="Glyas_Fos-R_dOase_dom"/>
</dbReference>
<dbReference type="InterPro" id="IPR052164">
    <property type="entry name" value="Anthracycline_SecMetBiosynth"/>
</dbReference>
<evidence type="ECO:0000313" key="2">
    <source>
        <dbReference type="EMBL" id="NGN84962.1"/>
    </source>
</evidence>
<dbReference type="CDD" id="cd07247">
    <property type="entry name" value="SgaA_N_like"/>
    <property type="match status" value="2"/>
</dbReference>